<evidence type="ECO:0000256" key="3">
    <source>
        <dbReference type="ARBA" id="ARBA00023163"/>
    </source>
</evidence>
<dbReference type="PROSITE" id="PS00041">
    <property type="entry name" value="HTH_ARAC_FAMILY_1"/>
    <property type="match status" value="1"/>
</dbReference>
<name>A0A423PRE9_9GAMM</name>
<dbReference type="Proteomes" id="UP000285310">
    <property type="component" value="Unassembled WGS sequence"/>
</dbReference>
<evidence type="ECO:0000259" key="4">
    <source>
        <dbReference type="PROSITE" id="PS01124"/>
    </source>
</evidence>
<keyword evidence="2" id="KW-0238">DNA-binding</keyword>
<dbReference type="InterPro" id="IPR018060">
    <property type="entry name" value="HTH_AraC"/>
</dbReference>
<dbReference type="InterPro" id="IPR009057">
    <property type="entry name" value="Homeodomain-like_sf"/>
</dbReference>
<dbReference type="PANTHER" id="PTHR47894:SF1">
    <property type="entry name" value="HTH-TYPE TRANSCRIPTIONAL REGULATOR VQSM"/>
    <property type="match status" value="1"/>
</dbReference>
<comment type="caution">
    <text evidence="5">The sequence shown here is derived from an EMBL/GenBank/DDBJ whole genome shotgun (WGS) entry which is preliminary data.</text>
</comment>
<proteinExistence type="predicted"/>
<dbReference type="PANTHER" id="PTHR47894">
    <property type="entry name" value="HTH-TYPE TRANSCRIPTIONAL REGULATOR GADX"/>
    <property type="match status" value="1"/>
</dbReference>
<dbReference type="InterPro" id="IPR018062">
    <property type="entry name" value="HTH_AraC-typ_CS"/>
</dbReference>
<dbReference type="GO" id="GO:0003700">
    <property type="term" value="F:DNA-binding transcription factor activity"/>
    <property type="evidence" value="ECO:0007669"/>
    <property type="project" value="InterPro"/>
</dbReference>
<dbReference type="PROSITE" id="PS01124">
    <property type="entry name" value="HTH_ARAC_FAMILY_2"/>
    <property type="match status" value="1"/>
</dbReference>
<evidence type="ECO:0000313" key="5">
    <source>
        <dbReference type="EMBL" id="ROO28157.1"/>
    </source>
</evidence>
<evidence type="ECO:0000256" key="2">
    <source>
        <dbReference type="ARBA" id="ARBA00023125"/>
    </source>
</evidence>
<keyword evidence="6" id="KW-1185">Reference proteome</keyword>
<dbReference type="SUPFAM" id="SSF46689">
    <property type="entry name" value="Homeodomain-like"/>
    <property type="match status" value="1"/>
</dbReference>
<dbReference type="SMART" id="SM00342">
    <property type="entry name" value="HTH_ARAC"/>
    <property type="match status" value="1"/>
</dbReference>
<dbReference type="Pfam" id="PF12833">
    <property type="entry name" value="HTH_18"/>
    <property type="match status" value="1"/>
</dbReference>
<dbReference type="AlphaFoldDB" id="A0A423PRE9"/>
<dbReference type="InParanoid" id="A0A423PRE9"/>
<dbReference type="Pfam" id="PF12625">
    <property type="entry name" value="Arabinose_bd"/>
    <property type="match status" value="1"/>
</dbReference>
<evidence type="ECO:0000256" key="1">
    <source>
        <dbReference type="ARBA" id="ARBA00023015"/>
    </source>
</evidence>
<protein>
    <recommendedName>
        <fullName evidence="4">HTH araC/xylS-type domain-containing protein</fullName>
    </recommendedName>
</protein>
<dbReference type="GO" id="GO:0005829">
    <property type="term" value="C:cytosol"/>
    <property type="evidence" value="ECO:0007669"/>
    <property type="project" value="TreeGrafter"/>
</dbReference>
<evidence type="ECO:0000313" key="6">
    <source>
        <dbReference type="Proteomes" id="UP000285310"/>
    </source>
</evidence>
<keyword evidence="1" id="KW-0805">Transcription regulation</keyword>
<gene>
    <name evidence="5" type="ORF">SAJA_08625</name>
</gene>
<dbReference type="Gene3D" id="1.10.10.60">
    <property type="entry name" value="Homeodomain-like"/>
    <property type="match status" value="1"/>
</dbReference>
<feature type="domain" description="HTH araC/xylS-type" evidence="4">
    <location>
        <begin position="202"/>
        <end position="307"/>
    </location>
</feature>
<organism evidence="5 6">
    <name type="scientific">Salinisphaera japonica YTM-1</name>
    <dbReference type="NCBI Taxonomy" id="1209778"/>
    <lineage>
        <taxon>Bacteria</taxon>
        <taxon>Pseudomonadati</taxon>
        <taxon>Pseudomonadota</taxon>
        <taxon>Gammaproteobacteria</taxon>
        <taxon>Salinisphaerales</taxon>
        <taxon>Salinisphaeraceae</taxon>
        <taxon>Salinisphaera</taxon>
    </lineage>
</organism>
<keyword evidence="3" id="KW-0804">Transcription</keyword>
<reference evidence="5 6" key="1">
    <citation type="submission" date="2013-10" db="EMBL/GenBank/DDBJ databases">
        <title>Salinisphaera japonica YTM-1 Genome Sequencing.</title>
        <authorList>
            <person name="Lai Q."/>
            <person name="Li C."/>
            <person name="Shao Z."/>
        </authorList>
    </citation>
    <scope>NUCLEOTIDE SEQUENCE [LARGE SCALE GENOMIC DNA]</scope>
    <source>
        <strain evidence="5 6">YTM-1</strain>
    </source>
</reference>
<dbReference type="InterPro" id="IPR032687">
    <property type="entry name" value="AraC-type_N"/>
</dbReference>
<sequence length="345" mass="38415">MAAELNCPPAFLDNPEGRHPHELQAYFWAALEKLTGDVEIGLSLCRHLPGFDGHRLEYVLLSSSTLREGLMFAHRYRRVLSDAMALRLVDGSSGEHLEIQAAAYEGPQRRHTDICVVYAVLRALRIVPLAAPPSRVHLAFEARLSPAVYETLFGCPVVFAAPINRIEIPPGMLDAPLPLADPDIADLHRRMVASKIAPIERQDIVDHIRSALYARSLTHEGVSATLSDLAVLLGVPERRIRDALGDSGTSFRNLLTEIRACVAEHLLRDTNAPLDYVARAAGFMDRTALSRSFGATRGLPPLRYRRQAQARARRAGARTRLRDPEDVLQELKRNADRRLITDRIE</sequence>
<dbReference type="GO" id="GO:0000976">
    <property type="term" value="F:transcription cis-regulatory region binding"/>
    <property type="evidence" value="ECO:0007669"/>
    <property type="project" value="TreeGrafter"/>
</dbReference>
<dbReference type="EMBL" id="AYKG01000023">
    <property type="protein sequence ID" value="ROO28157.1"/>
    <property type="molecule type" value="Genomic_DNA"/>
</dbReference>
<accession>A0A423PRE9</accession>